<evidence type="ECO:0000313" key="8">
    <source>
        <dbReference type="Proteomes" id="UP000597761"/>
    </source>
</evidence>
<comment type="similarity">
    <text evidence="2">Belongs to the oxidase-dependent Fe transporter (OFeT) (TC 9.A.10.1) family.</text>
</comment>
<dbReference type="Proteomes" id="UP000597761">
    <property type="component" value="Unassembled WGS sequence"/>
</dbReference>
<evidence type="ECO:0000256" key="6">
    <source>
        <dbReference type="SAM" id="Phobius"/>
    </source>
</evidence>
<feature type="transmembrane region" description="Helical" evidence="6">
    <location>
        <begin position="178"/>
        <end position="198"/>
    </location>
</feature>
<dbReference type="Pfam" id="PF03239">
    <property type="entry name" value="FTR1"/>
    <property type="match status" value="1"/>
</dbReference>
<feature type="transmembrane region" description="Helical" evidence="6">
    <location>
        <begin position="145"/>
        <end position="166"/>
    </location>
</feature>
<keyword evidence="4 6" id="KW-1133">Transmembrane helix</keyword>
<protein>
    <submittedName>
        <fullName evidence="7">Iron transporter</fullName>
    </submittedName>
</protein>
<evidence type="ECO:0000313" key="7">
    <source>
        <dbReference type="EMBL" id="GGC78905.1"/>
    </source>
</evidence>
<evidence type="ECO:0000256" key="3">
    <source>
        <dbReference type="ARBA" id="ARBA00022692"/>
    </source>
</evidence>
<dbReference type="EMBL" id="BMJI01000001">
    <property type="protein sequence ID" value="GGC78905.1"/>
    <property type="molecule type" value="Genomic_DNA"/>
</dbReference>
<keyword evidence="5 6" id="KW-0472">Membrane</keyword>
<keyword evidence="3 6" id="KW-0812">Transmembrane</keyword>
<evidence type="ECO:0000256" key="5">
    <source>
        <dbReference type="ARBA" id="ARBA00023136"/>
    </source>
</evidence>
<keyword evidence="8" id="KW-1185">Reference proteome</keyword>
<evidence type="ECO:0000256" key="4">
    <source>
        <dbReference type="ARBA" id="ARBA00022989"/>
    </source>
</evidence>
<dbReference type="NCBIfam" id="NF041756">
    <property type="entry name" value="EfeU"/>
    <property type="match status" value="1"/>
</dbReference>
<organism evidence="7 8">
    <name type="scientific">Tersicoccus solisilvae</name>
    <dbReference type="NCBI Taxonomy" id="1882339"/>
    <lineage>
        <taxon>Bacteria</taxon>
        <taxon>Bacillati</taxon>
        <taxon>Actinomycetota</taxon>
        <taxon>Actinomycetes</taxon>
        <taxon>Micrococcales</taxon>
        <taxon>Micrococcaceae</taxon>
        <taxon>Tersicoccus</taxon>
    </lineage>
</organism>
<feature type="transmembrane region" description="Helical" evidence="6">
    <location>
        <begin position="246"/>
        <end position="264"/>
    </location>
</feature>
<dbReference type="PANTHER" id="PTHR31632">
    <property type="entry name" value="IRON TRANSPORTER FTH1"/>
    <property type="match status" value="1"/>
</dbReference>
<dbReference type="InterPro" id="IPR004923">
    <property type="entry name" value="FTR1/Fip1/EfeU"/>
</dbReference>
<comment type="caution">
    <text evidence="7">The sequence shown here is derived from an EMBL/GenBank/DDBJ whole genome shotgun (WGS) entry which is preliminary data.</text>
</comment>
<feature type="transmembrane region" description="Helical" evidence="6">
    <location>
        <begin position="70"/>
        <end position="91"/>
    </location>
</feature>
<gene>
    <name evidence="7" type="ORF">GCM10011512_01920</name>
</gene>
<dbReference type="RefSeq" id="WP_188664972.1">
    <property type="nucleotide sequence ID" value="NZ_BMJI01000001.1"/>
</dbReference>
<feature type="transmembrane region" description="Helical" evidence="6">
    <location>
        <begin position="38"/>
        <end position="58"/>
    </location>
</feature>
<evidence type="ECO:0000256" key="1">
    <source>
        <dbReference type="ARBA" id="ARBA00004141"/>
    </source>
</evidence>
<proteinExistence type="inferred from homology"/>
<evidence type="ECO:0000256" key="2">
    <source>
        <dbReference type="ARBA" id="ARBA00008333"/>
    </source>
</evidence>
<accession>A0ABQ1NKA0</accession>
<reference evidence="8" key="1">
    <citation type="journal article" date="2019" name="Int. J. Syst. Evol. Microbiol.">
        <title>The Global Catalogue of Microorganisms (GCM) 10K type strain sequencing project: providing services to taxonomists for standard genome sequencing and annotation.</title>
        <authorList>
            <consortium name="The Broad Institute Genomics Platform"/>
            <consortium name="The Broad Institute Genome Sequencing Center for Infectious Disease"/>
            <person name="Wu L."/>
            <person name="Ma J."/>
        </authorList>
    </citation>
    <scope>NUCLEOTIDE SEQUENCE [LARGE SCALE GENOMIC DNA]</scope>
    <source>
        <strain evidence="8">CGMCC 1.15480</strain>
    </source>
</reference>
<dbReference type="PANTHER" id="PTHR31632:SF2">
    <property type="entry name" value="PLASMA MEMBRANE IRON PERMEASE"/>
    <property type="match status" value="1"/>
</dbReference>
<name>A0ABQ1NKA0_9MICC</name>
<feature type="transmembrane region" description="Helical" evidence="6">
    <location>
        <begin position="6"/>
        <end position="26"/>
    </location>
</feature>
<comment type="subcellular location">
    <subcellularLocation>
        <location evidence="1">Membrane</location>
        <topology evidence="1">Multi-pass membrane protein</topology>
    </subcellularLocation>
</comment>
<sequence length="289" mass="30169">MTGNYLIGLREGLEAALLLVLLLAYLRRTGRTALIPRLWAGVAVAVLLSAGFGALLTFGPQGLTFEAQEAIGGGLSILAVALVTGMVFWMARTARTLGTTLTSRMDAATTAGGWAVAVVAAVTVGREGLETALFLWAAAQASGQTWQPLAGSLAGIATAVLIGWLIGRGTIRLNLATFFRWTGALLIVIAGGVLAYGIHDLQEARILPGLNALAFDLSAAVPPASWYGTLLKGVFNFSPASTWLEVAAWLLYVVPTLAIYLRVVRRPVAARTSPSAPAARTSLAVTKEA</sequence>
<feature type="transmembrane region" description="Helical" evidence="6">
    <location>
        <begin position="103"/>
        <end position="125"/>
    </location>
</feature>